<evidence type="ECO:0000313" key="5">
    <source>
        <dbReference type="EMBL" id="KAK0609952.1"/>
    </source>
</evidence>
<keyword evidence="3" id="KW-0949">S-adenosyl-L-methionine</keyword>
<evidence type="ECO:0000256" key="1">
    <source>
        <dbReference type="ARBA" id="ARBA00022603"/>
    </source>
</evidence>
<dbReference type="InterPro" id="IPR001077">
    <property type="entry name" value="COMT_C"/>
</dbReference>
<dbReference type="Pfam" id="PF00891">
    <property type="entry name" value="Methyltransf_2"/>
    <property type="match status" value="1"/>
</dbReference>
<evidence type="ECO:0000313" key="6">
    <source>
        <dbReference type="Proteomes" id="UP001174934"/>
    </source>
</evidence>
<dbReference type="Gene3D" id="3.40.50.150">
    <property type="entry name" value="Vaccinia Virus protein VP39"/>
    <property type="match status" value="1"/>
</dbReference>
<proteinExistence type="predicted"/>
<dbReference type="AlphaFoldDB" id="A0AA39TGI3"/>
<name>A0AA39TGI3_9PEZI</name>
<accession>A0AA39TGI3</accession>
<organism evidence="5 6">
    <name type="scientific">Bombardia bombarda</name>
    <dbReference type="NCBI Taxonomy" id="252184"/>
    <lineage>
        <taxon>Eukaryota</taxon>
        <taxon>Fungi</taxon>
        <taxon>Dikarya</taxon>
        <taxon>Ascomycota</taxon>
        <taxon>Pezizomycotina</taxon>
        <taxon>Sordariomycetes</taxon>
        <taxon>Sordariomycetidae</taxon>
        <taxon>Sordariales</taxon>
        <taxon>Lasiosphaeriaceae</taxon>
        <taxon>Bombardia</taxon>
    </lineage>
</organism>
<dbReference type="InterPro" id="IPR029063">
    <property type="entry name" value="SAM-dependent_MTases_sf"/>
</dbReference>
<gene>
    <name evidence="5" type="ORF">B0T17DRAFT_545606</name>
</gene>
<dbReference type="PANTHER" id="PTHR43712:SF5">
    <property type="entry name" value="O-METHYLTRANSFERASE ASQN-RELATED"/>
    <property type="match status" value="1"/>
</dbReference>
<dbReference type="InterPro" id="IPR036388">
    <property type="entry name" value="WH-like_DNA-bd_sf"/>
</dbReference>
<dbReference type="GO" id="GO:0032259">
    <property type="term" value="P:methylation"/>
    <property type="evidence" value="ECO:0007669"/>
    <property type="project" value="UniProtKB-KW"/>
</dbReference>
<protein>
    <submittedName>
        <fullName evidence="5">O-methyltransferase-domain-containing protein</fullName>
    </submittedName>
</protein>
<dbReference type="InterPro" id="IPR036390">
    <property type="entry name" value="WH_DNA-bd_sf"/>
</dbReference>
<dbReference type="SUPFAM" id="SSF53335">
    <property type="entry name" value="S-adenosyl-L-methionine-dependent methyltransferases"/>
    <property type="match status" value="1"/>
</dbReference>
<keyword evidence="2" id="KW-0808">Transferase</keyword>
<dbReference type="CDD" id="cd02440">
    <property type="entry name" value="AdoMet_MTases"/>
    <property type="match status" value="1"/>
</dbReference>
<keyword evidence="6" id="KW-1185">Reference proteome</keyword>
<dbReference type="Gene3D" id="1.10.10.10">
    <property type="entry name" value="Winged helix-like DNA-binding domain superfamily/Winged helix DNA-binding domain"/>
    <property type="match status" value="1"/>
</dbReference>
<evidence type="ECO:0000256" key="3">
    <source>
        <dbReference type="ARBA" id="ARBA00022691"/>
    </source>
</evidence>
<dbReference type="PANTHER" id="PTHR43712">
    <property type="entry name" value="PUTATIVE (AFU_ORTHOLOGUE AFUA_4G14580)-RELATED"/>
    <property type="match status" value="1"/>
</dbReference>
<comment type="caution">
    <text evidence="5">The sequence shown here is derived from an EMBL/GenBank/DDBJ whole genome shotgun (WGS) entry which is preliminary data.</text>
</comment>
<reference evidence="5" key="1">
    <citation type="submission" date="2023-06" db="EMBL/GenBank/DDBJ databases">
        <title>Genome-scale phylogeny and comparative genomics of the fungal order Sordariales.</title>
        <authorList>
            <consortium name="Lawrence Berkeley National Laboratory"/>
            <person name="Hensen N."/>
            <person name="Bonometti L."/>
            <person name="Westerberg I."/>
            <person name="Brannstrom I.O."/>
            <person name="Guillou S."/>
            <person name="Cros-Aarteil S."/>
            <person name="Calhoun S."/>
            <person name="Haridas S."/>
            <person name="Kuo A."/>
            <person name="Mondo S."/>
            <person name="Pangilinan J."/>
            <person name="Riley R."/>
            <person name="LaButti K."/>
            <person name="Andreopoulos B."/>
            <person name="Lipzen A."/>
            <person name="Chen C."/>
            <person name="Yanf M."/>
            <person name="Daum C."/>
            <person name="Ng V."/>
            <person name="Clum A."/>
            <person name="Steindorff A."/>
            <person name="Ohm R."/>
            <person name="Martin F."/>
            <person name="Silar P."/>
            <person name="Natvig D."/>
            <person name="Lalanne C."/>
            <person name="Gautier V."/>
            <person name="Ament-velasquez S.L."/>
            <person name="Kruys A."/>
            <person name="Hutchinson M.I."/>
            <person name="Powell A.J."/>
            <person name="Barry K."/>
            <person name="Miller A.N."/>
            <person name="Grigoriev I.V."/>
            <person name="Debuchy R."/>
            <person name="Gladieux P."/>
            <person name="Thoren M.H."/>
            <person name="Johannesson H."/>
        </authorList>
    </citation>
    <scope>NUCLEOTIDE SEQUENCE</scope>
    <source>
        <strain evidence="5">SMH3391-2</strain>
    </source>
</reference>
<evidence type="ECO:0000256" key="2">
    <source>
        <dbReference type="ARBA" id="ARBA00022679"/>
    </source>
</evidence>
<keyword evidence="1" id="KW-0489">Methyltransferase</keyword>
<dbReference type="SUPFAM" id="SSF46785">
    <property type="entry name" value="Winged helix' DNA-binding domain"/>
    <property type="match status" value="1"/>
</dbReference>
<dbReference type="EMBL" id="JAULSR010000011">
    <property type="protein sequence ID" value="KAK0609952.1"/>
    <property type="molecule type" value="Genomic_DNA"/>
</dbReference>
<dbReference type="InterPro" id="IPR016461">
    <property type="entry name" value="COMT-like"/>
</dbReference>
<dbReference type="GO" id="GO:0008171">
    <property type="term" value="F:O-methyltransferase activity"/>
    <property type="evidence" value="ECO:0007669"/>
    <property type="project" value="InterPro"/>
</dbReference>
<feature type="domain" description="O-methyltransferase C-terminal" evidence="4">
    <location>
        <begin position="299"/>
        <end position="459"/>
    </location>
</feature>
<sequence>MSLSALAAEITKHAKILDSYIAVNNLPRPSFEVDGPLEFPICPTIHRDEAHNQAQASRTALLDACQSLHDLTAGPAAAVAWPALTRPYELLMLKTLHRFSIPQAVPLEGGATIAEISRQSGLDEDILSRIIKYACSYRIFYEEAGDTGAVIIRHTAASHALLRHRGLRDTLSVCLDERFLTASSMAISPPLQRQPGHSGCILQVGMTELSMIEDTTNLYTIEGGSSDRNNSLYLSAFNRAFQSDDNYLDYLHRPENSSLRSAVGGFLGYVMASTNMGVRDHNMDMLASGAVDWESMGEALVVDVGGGYGHASISIARKYPKLRFIIQDLPAVIAQGARFISSAAASEGEGVGDFTSRISFMAHDMFAPQPQHMLNTDVFMFRFVLHDWPDESVVKILRNLIPAMRAKPGCRVIVMDYILPETGTELRVVEKMERTMDLSVYAINSGKERSYQDWQNLVGRVNGRLRMARVYKEPYSAFGIIELELVISEDINAGI</sequence>
<dbReference type="PROSITE" id="PS51683">
    <property type="entry name" value="SAM_OMT_II"/>
    <property type="match status" value="1"/>
</dbReference>
<evidence type="ECO:0000259" key="4">
    <source>
        <dbReference type="Pfam" id="PF00891"/>
    </source>
</evidence>
<dbReference type="Proteomes" id="UP001174934">
    <property type="component" value="Unassembled WGS sequence"/>
</dbReference>